<name>A0ABD0NBH5_CIRMR</name>
<dbReference type="InterPro" id="IPR001128">
    <property type="entry name" value="Cyt_P450"/>
</dbReference>
<keyword evidence="2" id="KW-0479">Metal-binding</keyword>
<dbReference type="EMBL" id="JAMKFB020000023">
    <property type="protein sequence ID" value="KAL0157668.1"/>
    <property type="molecule type" value="Genomic_DNA"/>
</dbReference>
<evidence type="ECO:0000313" key="5">
    <source>
        <dbReference type="Proteomes" id="UP001529510"/>
    </source>
</evidence>
<feature type="non-terminal residue" evidence="4">
    <location>
        <position position="62"/>
    </location>
</feature>
<dbReference type="Pfam" id="PF00067">
    <property type="entry name" value="p450"/>
    <property type="match status" value="1"/>
</dbReference>
<gene>
    <name evidence="4" type="ORF">M9458_045744</name>
</gene>
<organism evidence="4 5">
    <name type="scientific">Cirrhinus mrigala</name>
    <name type="common">Mrigala</name>
    <dbReference type="NCBI Taxonomy" id="683832"/>
    <lineage>
        <taxon>Eukaryota</taxon>
        <taxon>Metazoa</taxon>
        <taxon>Chordata</taxon>
        <taxon>Craniata</taxon>
        <taxon>Vertebrata</taxon>
        <taxon>Euteleostomi</taxon>
        <taxon>Actinopterygii</taxon>
        <taxon>Neopterygii</taxon>
        <taxon>Teleostei</taxon>
        <taxon>Ostariophysi</taxon>
        <taxon>Cypriniformes</taxon>
        <taxon>Cyprinidae</taxon>
        <taxon>Labeoninae</taxon>
        <taxon>Labeonini</taxon>
        <taxon>Cirrhinus</taxon>
    </lineage>
</organism>
<dbReference type="InterPro" id="IPR050182">
    <property type="entry name" value="Cytochrome_P450_fam2"/>
</dbReference>
<accession>A0ABD0NBH5</accession>
<dbReference type="Gene3D" id="1.10.630.10">
    <property type="entry name" value="Cytochrome P450"/>
    <property type="match status" value="1"/>
</dbReference>
<reference evidence="4 5" key="1">
    <citation type="submission" date="2024-05" db="EMBL/GenBank/DDBJ databases">
        <title>Genome sequencing and assembly of Indian major carp, Cirrhinus mrigala (Hamilton, 1822).</title>
        <authorList>
            <person name="Mohindra V."/>
            <person name="Chowdhury L.M."/>
            <person name="Lal K."/>
            <person name="Jena J.K."/>
        </authorList>
    </citation>
    <scope>NUCLEOTIDE SEQUENCE [LARGE SCALE GENOMIC DNA]</scope>
    <source>
        <strain evidence="4">CM1030</strain>
        <tissue evidence="4">Blood</tissue>
    </source>
</reference>
<proteinExistence type="inferred from homology"/>
<dbReference type="AlphaFoldDB" id="A0ABD0NBH5"/>
<comment type="similarity">
    <text evidence="1">Belongs to the cytochrome P450 family.</text>
</comment>
<dbReference type="SUPFAM" id="SSF48264">
    <property type="entry name" value="Cytochrome P450"/>
    <property type="match status" value="1"/>
</dbReference>
<dbReference type="PANTHER" id="PTHR24300:SF326">
    <property type="entry name" value="CYTOCHROME P450-RELATED"/>
    <property type="match status" value="1"/>
</dbReference>
<dbReference type="PANTHER" id="PTHR24300">
    <property type="entry name" value="CYTOCHROME P450 508A4-RELATED"/>
    <property type="match status" value="1"/>
</dbReference>
<keyword evidence="3" id="KW-0408">Iron</keyword>
<evidence type="ECO:0000256" key="1">
    <source>
        <dbReference type="ARBA" id="ARBA00010617"/>
    </source>
</evidence>
<feature type="non-terminal residue" evidence="4">
    <location>
        <position position="1"/>
    </location>
</feature>
<evidence type="ECO:0008006" key="6">
    <source>
        <dbReference type="Google" id="ProtNLM"/>
    </source>
</evidence>
<evidence type="ECO:0000256" key="2">
    <source>
        <dbReference type="ARBA" id="ARBA00022723"/>
    </source>
</evidence>
<protein>
    <recommendedName>
        <fullName evidence="6">Peptidoglycan binding-like domain-containing protein</fullName>
    </recommendedName>
</protein>
<comment type="caution">
    <text evidence="4">The sequence shown here is derived from an EMBL/GenBank/DDBJ whole genome shotgun (WGS) entry which is preliminary data.</text>
</comment>
<dbReference type="GO" id="GO:0046872">
    <property type="term" value="F:metal ion binding"/>
    <property type="evidence" value="ECO:0007669"/>
    <property type="project" value="UniProtKB-KW"/>
</dbReference>
<evidence type="ECO:0000256" key="3">
    <source>
        <dbReference type="ARBA" id="ARBA00023004"/>
    </source>
</evidence>
<keyword evidence="5" id="KW-1185">Reference proteome</keyword>
<dbReference type="InterPro" id="IPR036396">
    <property type="entry name" value="Cyt_P450_sf"/>
</dbReference>
<dbReference type="Proteomes" id="UP001529510">
    <property type="component" value="Unassembled WGS sequence"/>
</dbReference>
<evidence type="ECO:0000313" key="4">
    <source>
        <dbReference type="EMBL" id="KAL0157668.1"/>
    </source>
</evidence>
<sequence length="62" mass="7269">RCHEEIVRVLGYDRLPSMDDRDKLPYTYATINEFQRCANIVPTGVFHETTQPTKLRGYDIPK</sequence>